<feature type="binding site" evidence="8">
    <location>
        <begin position="173"/>
        <end position="174"/>
    </location>
    <ligand>
        <name>ATP</name>
        <dbReference type="ChEBI" id="CHEBI:30616"/>
    </ligand>
</feature>
<dbReference type="NCBIfam" id="TIGR01027">
    <property type="entry name" value="proB"/>
    <property type="match status" value="1"/>
</dbReference>
<dbReference type="PIRSF" id="PIRSF000729">
    <property type="entry name" value="GK"/>
    <property type="match status" value="1"/>
</dbReference>
<keyword evidence="3 8" id="KW-0641">Proline biosynthesis</keyword>
<keyword evidence="1 8" id="KW-0963">Cytoplasm</keyword>
<dbReference type="Pfam" id="PF00696">
    <property type="entry name" value="AA_kinase"/>
    <property type="match status" value="1"/>
</dbReference>
<dbReference type="CDD" id="cd04242">
    <property type="entry name" value="AAK_G5K_ProB"/>
    <property type="match status" value="1"/>
</dbReference>
<evidence type="ECO:0000259" key="9">
    <source>
        <dbReference type="SMART" id="SM00359"/>
    </source>
</evidence>
<keyword evidence="2 8" id="KW-0028">Amino-acid biosynthesis</keyword>
<dbReference type="InterPro" id="IPR011529">
    <property type="entry name" value="Glu_5kinase"/>
</dbReference>
<keyword evidence="6 8" id="KW-0418">Kinase</keyword>
<dbReference type="InterPro" id="IPR041739">
    <property type="entry name" value="G5K_ProB"/>
</dbReference>
<comment type="caution">
    <text evidence="10">The sequence shown here is derived from an EMBL/GenBank/DDBJ whole genome shotgun (WGS) entry which is preliminary data.</text>
</comment>
<feature type="binding site" evidence="8">
    <location>
        <position position="141"/>
    </location>
    <ligand>
        <name>substrate</name>
    </ligand>
</feature>
<dbReference type="InterPro" id="IPR001057">
    <property type="entry name" value="Glu/AcGlu_kinase"/>
</dbReference>
<dbReference type="PROSITE" id="PS50890">
    <property type="entry name" value="PUA"/>
    <property type="match status" value="1"/>
</dbReference>
<protein>
    <recommendedName>
        <fullName evidence="8">Glutamate 5-kinase</fullName>
        <ecNumber evidence="8">2.7.2.11</ecNumber>
    </recommendedName>
    <alternativeName>
        <fullName evidence="8">Gamma-glutamyl kinase</fullName>
        <shortName evidence="8">GK</shortName>
    </alternativeName>
</protein>
<comment type="similarity">
    <text evidence="8">Belongs to the glutamate 5-kinase family.</text>
</comment>
<evidence type="ECO:0000256" key="3">
    <source>
        <dbReference type="ARBA" id="ARBA00022650"/>
    </source>
</evidence>
<evidence type="ECO:0000256" key="7">
    <source>
        <dbReference type="ARBA" id="ARBA00022840"/>
    </source>
</evidence>
<evidence type="ECO:0000256" key="6">
    <source>
        <dbReference type="ARBA" id="ARBA00022777"/>
    </source>
</evidence>
<dbReference type="STRING" id="926561.GCA_000379025_00625"/>
<dbReference type="PRINTS" id="PR00474">
    <property type="entry name" value="GLU5KINASE"/>
</dbReference>
<dbReference type="EC" id="2.7.2.11" evidence="8"/>
<evidence type="ECO:0000256" key="5">
    <source>
        <dbReference type="ARBA" id="ARBA00022741"/>
    </source>
</evidence>
<feature type="binding site" evidence="8">
    <location>
        <position position="153"/>
    </location>
    <ligand>
        <name>substrate</name>
    </ligand>
</feature>
<proteinExistence type="inferred from homology"/>
<keyword evidence="4 8" id="KW-0808">Transferase</keyword>
<dbReference type="GO" id="GO:0003723">
    <property type="term" value="F:RNA binding"/>
    <property type="evidence" value="ECO:0007669"/>
    <property type="project" value="InterPro"/>
</dbReference>
<dbReference type="InterPro" id="IPR036393">
    <property type="entry name" value="AceGlu_kinase-like_sf"/>
</dbReference>
<dbReference type="Gene3D" id="3.40.1160.10">
    <property type="entry name" value="Acetylglutamate kinase-like"/>
    <property type="match status" value="1"/>
</dbReference>
<keyword evidence="5 8" id="KW-0547">Nucleotide-binding</keyword>
<dbReference type="InterPro" id="IPR005715">
    <property type="entry name" value="Glu_5kinase/COase_Synthase"/>
</dbReference>
<dbReference type="GO" id="GO:0004349">
    <property type="term" value="F:glutamate 5-kinase activity"/>
    <property type="evidence" value="ECO:0007669"/>
    <property type="project" value="UniProtKB-UniRule"/>
</dbReference>
<organism evidence="10 11">
    <name type="scientific">Orenia marismortui</name>
    <dbReference type="NCBI Taxonomy" id="46469"/>
    <lineage>
        <taxon>Bacteria</taxon>
        <taxon>Bacillati</taxon>
        <taxon>Bacillota</taxon>
        <taxon>Clostridia</taxon>
        <taxon>Halanaerobiales</taxon>
        <taxon>Halobacteroidaceae</taxon>
        <taxon>Orenia</taxon>
    </lineage>
</organism>
<comment type="catalytic activity">
    <reaction evidence="8">
        <text>L-glutamate + ATP = L-glutamyl 5-phosphate + ADP</text>
        <dbReference type="Rhea" id="RHEA:14877"/>
        <dbReference type="ChEBI" id="CHEBI:29985"/>
        <dbReference type="ChEBI" id="CHEBI:30616"/>
        <dbReference type="ChEBI" id="CHEBI:58274"/>
        <dbReference type="ChEBI" id="CHEBI:456216"/>
        <dbReference type="EC" id="2.7.2.11"/>
    </reaction>
</comment>
<dbReference type="HAMAP" id="MF_00456">
    <property type="entry name" value="ProB"/>
    <property type="match status" value="1"/>
</dbReference>
<dbReference type="InterPro" id="IPR036974">
    <property type="entry name" value="PUA_sf"/>
</dbReference>
<dbReference type="InterPro" id="IPR002478">
    <property type="entry name" value="PUA"/>
</dbReference>
<comment type="pathway">
    <text evidence="8">Amino-acid biosynthesis; L-proline biosynthesis; L-glutamate 5-semialdehyde from L-glutamate: step 1/2.</text>
</comment>
<dbReference type="GO" id="GO:0055129">
    <property type="term" value="P:L-proline biosynthetic process"/>
    <property type="evidence" value="ECO:0007669"/>
    <property type="project" value="UniProtKB-UniRule"/>
</dbReference>
<gene>
    <name evidence="8" type="primary">proB</name>
    <name evidence="10" type="ORF">C7959_12211</name>
</gene>
<dbReference type="Proteomes" id="UP000295832">
    <property type="component" value="Unassembled WGS sequence"/>
</dbReference>
<dbReference type="AlphaFoldDB" id="A0A4R8GYM6"/>
<keyword evidence="11" id="KW-1185">Reference proteome</keyword>
<dbReference type="FunFam" id="2.30.130.10:FF:000007">
    <property type="entry name" value="Glutamate 5-kinase"/>
    <property type="match status" value="1"/>
</dbReference>
<keyword evidence="7 8" id="KW-0067">ATP-binding</keyword>
<dbReference type="Gene3D" id="2.30.130.10">
    <property type="entry name" value="PUA domain"/>
    <property type="match status" value="1"/>
</dbReference>
<dbReference type="InterPro" id="IPR015947">
    <property type="entry name" value="PUA-like_sf"/>
</dbReference>
<dbReference type="RefSeq" id="WP_134117628.1">
    <property type="nucleotide sequence ID" value="NZ_SOEG01000022.1"/>
</dbReference>
<evidence type="ECO:0000256" key="2">
    <source>
        <dbReference type="ARBA" id="ARBA00022605"/>
    </source>
</evidence>
<dbReference type="SUPFAM" id="SSF53633">
    <property type="entry name" value="Carbamate kinase-like"/>
    <property type="match status" value="1"/>
</dbReference>
<comment type="function">
    <text evidence="8">Catalyzes the transfer of a phosphate group to glutamate to form L-glutamate 5-phosphate.</text>
</comment>
<dbReference type="Pfam" id="PF01472">
    <property type="entry name" value="PUA"/>
    <property type="match status" value="1"/>
</dbReference>
<dbReference type="PANTHER" id="PTHR43654">
    <property type="entry name" value="GLUTAMATE 5-KINASE"/>
    <property type="match status" value="1"/>
</dbReference>
<evidence type="ECO:0000256" key="1">
    <source>
        <dbReference type="ARBA" id="ARBA00022490"/>
    </source>
</evidence>
<comment type="subcellular location">
    <subcellularLocation>
        <location evidence="8">Cytoplasm</location>
    </subcellularLocation>
</comment>
<dbReference type="InterPro" id="IPR001048">
    <property type="entry name" value="Asp/Glu/Uridylate_kinase"/>
</dbReference>
<evidence type="ECO:0000313" key="10">
    <source>
        <dbReference type="EMBL" id="TDX48997.1"/>
    </source>
</evidence>
<dbReference type="CDD" id="cd21157">
    <property type="entry name" value="PUA_G5K"/>
    <property type="match status" value="1"/>
</dbReference>
<dbReference type="EMBL" id="SOEG01000022">
    <property type="protein sequence ID" value="TDX48997.1"/>
    <property type="molecule type" value="Genomic_DNA"/>
</dbReference>
<dbReference type="UniPathway" id="UPA00098">
    <property type="reaction ID" value="UER00359"/>
</dbReference>
<dbReference type="FunFam" id="3.40.1160.10:FF:000018">
    <property type="entry name" value="Glutamate 5-kinase"/>
    <property type="match status" value="1"/>
</dbReference>
<reference evidence="10 11" key="1">
    <citation type="submission" date="2019-03" db="EMBL/GenBank/DDBJ databases">
        <title>Subsurface microbial communities from deep shales in Ohio and West Virginia, USA.</title>
        <authorList>
            <person name="Wrighton K."/>
        </authorList>
    </citation>
    <scope>NUCLEOTIDE SEQUENCE [LARGE SCALE GENOMIC DNA]</scope>
    <source>
        <strain evidence="10 11">MSL 6dP</strain>
    </source>
</reference>
<evidence type="ECO:0000256" key="8">
    <source>
        <dbReference type="HAMAP-Rule" id="MF_00456"/>
    </source>
</evidence>
<sequence>MREIVNQAKRIVVKVGSSTLTYQNAKLNFGRIERLIRQIADLRNQGKEVILVSSGAVAAGQGELDLSQPPNTIPQKQALAAIGQGILMKTYEKIFNEYGQKVAQVLLTQKDLTDRKRYLNSRNTLSQLLDYNVIPIINENDTVAVQEIKFGDNDTLSALVGSLIDADLLIILSDIDGLYTADPRKDKSATLIKQVDSITDKITALAGDAGSKRGTGGMITKIRAAEISTRSGIPLVIANGSFDNILSQISQGKDLGTLFLPQSKLASREKWIAFNLDIEGKIIVDQGAVAALTKDGSSLLPCGIIDIQGDFTAGAVVDIIDQRGNKLARGLVNYSKEEIEVIKGLHTSKIKSKLGYEDYDEVIHRDNLVCL</sequence>
<name>A0A4R8GYM6_9FIRM</name>
<dbReference type="SUPFAM" id="SSF88697">
    <property type="entry name" value="PUA domain-like"/>
    <property type="match status" value="1"/>
</dbReference>
<dbReference type="PANTHER" id="PTHR43654:SF1">
    <property type="entry name" value="ISOPENTENYL PHOSPHATE KINASE"/>
    <property type="match status" value="1"/>
</dbReference>
<feature type="domain" description="PUA" evidence="9">
    <location>
        <begin position="280"/>
        <end position="363"/>
    </location>
</feature>
<feature type="binding site" evidence="8">
    <location>
        <position position="54"/>
    </location>
    <ligand>
        <name>substrate</name>
    </ligand>
</feature>
<dbReference type="GO" id="GO:0005524">
    <property type="term" value="F:ATP binding"/>
    <property type="evidence" value="ECO:0007669"/>
    <property type="project" value="UniProtKB-KW"/>
</dbReference>
<evidence type="ECO:0000256" key="4">
    <source>
        <dbReference type="ARBA" id="ARBA00022679"/>
    </source>
</evidence>
<accession>A0A4R8GYM6</accession>
<dbReference type="SMART" id="SM00359">
    <property type="entry name" value="PUA"/>
    <property type="match status" value="1"/>
</dbReference>
<dbReference type="GO" id="GO:0005829">
    <property type="term" value="C:cytosol"/>
    <property type="evidence" value="ECO:0007669"/>
    <property type="project" value="TreeGrafter"/>
</dbReference>
<feature type="binding site" evidence="8">
    <location>
        <begin position="215"/>
        <end position="221"/>
    </location>
    <ligand>
        <name>ATP</name>
        <dbReference type="ChEBI" id="CHEBI:30616"/>
    </ligand>
</feature>
<evidence type="ECO:0000313" key="11">
    <source>
        <dbReference type="Proteomes" id="UP000295832"/>
    </source>
</evidence>
<feature type="binding site" evidence="8">
    <location>
        <position position="14"/>
    </location>
    <ligand>
        <name>ATP</name>
        <dbReference type="ChEBI" id="CHEBI:30616"/>
    </ligand>
</feature>